<sequence length="242" mass="28512">MSIISPNHIQIDNDDMNWTQEKQQLLENYITNYYRSLLDISNFYSNINWQYLTNLIGVDDIEFTKLKIDEIYDDKINLKTQNIDEILQHWKLKSNSISIEIDNLINSIKLEPFLEEEPKREEPRKEMPRLTKTQRRLSLELMHSRPSINELAKPATATISNVNVLAGDKKKPKTISRPMIKQRRSSLVGEKLPLYIKRQLSNRPQQTVTPKPSKIQINEQKDSRLQNLKKKKRGKKKMILSM</sequence>
<reference evidence="1" key="1">
    <citation type="submission" date="2022-12" db="EMBL/GenBank/DDBJ databases">
        <authorList>
            <person name="Brejova B."/>
        </authorList>
    </citation>
    <scope>NUCLEOTIDE SEQUENCE</scope>
</reference>
<name>A0A9W4TV29_9ASCO</name>
<dbReference type="EMBL" id="CANTUO010000002">
    <property type="protein sequence ID" value="CAI5757678.1"/>
    <property type="molecule type" value="Genomic_DNA"/>
</dbReference>
<evidence type="ECO:0000313" key="2">
    <source>
        <dbReference type="Proteomes" id="UP001152885"/>
    </source>
</evidence>
<evidence type="ECO:0000313" key="1">
    <source>
        <dbReference type="EMBL" id="CAI5757678.1"/>
    </source>
</evidence>
<proteinExistence type="predicted"/>
<protein>
    <submittedName>
        <fullName evidence="1">Uncharacterized protein</fullName>
    </submittedName>
</protein>
<dbReference type="OrthoDB" id="4087010at2759"/>
<dbReference type="AlphaFoldDB" id="A0A9W4TV29"/>
<keyword evidence="2" id="KW-1185">Reference proteome</keyword>
<gene>
    <name evidence="1" type="ORF">CANVERA_P2191</name>
</gene>
<organism evidence="1 2">
    <name type="scientific">Candida verbasci</name>
    <dbReference type="NCBI Taxonomy" id="1227364"/>
    <lineage>
        <taxon>Eukaryota</taxon>
        <taxon>Fungi</taxon>
        <taxon>Dikarya</taxon>
        <taxon>Ascomycota</taxon>
        <taxon>Saccharomycotina</taxon>
        <taxon>Pichiomycetes</taxon>
        <taxon>Debaryomycetaceae</taxon>
        <taxon>Candida/Lodderomyces clade</taxon>
        <taxon>Candida</taxon>
    </lineage>
</organism>
<accession>A0A9W4TV29</accession>
<comment type="caution">
    <text evidence="1">The sequence shown here is derived from an EMBL/GenBank/DDBJ whole genome shotgun (WGS) entry which is preliminary data.</text>
</comment>
<dbReference type="Proteomes" id="UP001152885">
    <property type="component" value="Unassembled WGS sequence"/>
</dbReference>